<dbReference type="EMBL" id="QNBE01000104">
    <property type="protein sequence ID" value="RKX69136.1"/>
    <property type="molecule type" value="Genomic_DNA"/>
</dbReference>
<dbReference type="Gene3D" id="2.60.40.4070">
    <property type="match status" value="1"/>
</dbReference>
<sequence length="148" mass="16459">IEVIDHNCIKTVVEDNFALMYIWYKDQPPLPKGTERHVTFVAERWYPAVEEKIASRPQLLSLDVAPNPFSSELKIAFSLTTSSEIEIAVYDISGRLVTRLLSGSTQAGRHTLTWKGTDRAGRKVPAGIYFVKLSGATSAVVKKIVIAR</sequence>
<evidence type="ECO:0000313" key="2">
    <source>
        <dbReference type="EMBL" id="RKX69136.1"/>
    </source>
</evidence>
<dbReference type="Pfam" id="PF13860">
    <property type="entry name" value="FlgD_ig"/>
    <property type="match status" value="1"/>
</dbReference>
<name>A0A660SG55_UNCW3</name>
<feature type="non-terminal residue" evidence="2">
    <location>
        <position position="1"/>
    </location>
</feature>
<accession>A0A660SG55</accession>
<evidence type="ECO:0000313" key="3">
    <source>
        <dbReference type="Proteomes" id="UP000268469"/>
    </source>
</evidence>
<dbReference type="AlphaFoldDB" id="A0A660SG55"/>
<comment type="caution">
    <text evidence="2">The sequence shown here is derived from an EMBL/GenBank/DDBJ whole genome shotgun (WGS) entry which is preliminary data.</text>
</comment>
<dbReference type="InterPro" id="IPR025965">
    <property type="entry name" value="FlgD/Vpr_Ig-like"/>
</dbReference>
<evidence type="ECO:0000259" key="1">
    <source>
        <dbReference type="Pfam" id="PF13860"/>
    </source>
</evidence>
<proteinExistence type="predicted"/>
<reference evidence="2 3" key="1">
    <citation type="submission" date="2018-06" db="EMBL/GenBank/DDBJ databases">
        <title>Extensive metabolic versatility and redundancy in microbially diverse, dynamic hydrothermal sediments.</title>
        <authorList>
            <person name="Dombrowski N."/>
            <person name="Teske A."/>
            <person name="Baker B.J."/>
        </authorList>
    </citation>
    <scope>NUCLEOTIDE SEQUENCE [LARGE SCALE GENOMIC DNA]</scope>
    <source>
        <strain evidence="2">B36_G15</strain>
    </source>
</reference>
<dbReference type="Proteomes" id="UP000268469">
    <property type="component" value="Unassembled WGS sequence"/>
</dbReference>
<dbReference type="NCBIfam" id="TIGR04183">
    <property type="entry name" value="Por_Secre_tail"/>
    <property type="match status" value="1"/>
</dbReference>
<gene>
    <name evidence="2" type="ORF">DRP53_09130</name>
</gene>
<feature type="domain" description="FlgD/Vpr Ig-like" evidence="1">
    <location>
        <begin position="73"/>
        <end position="137"/>
    </location>
</feature>
<dbReference type="InterPro" id="IPR026444">
    <property type="entry name" value="Secre_tail"/>
</dbReference>
<organism evidence="2 3">
    <name type="scientific">candidate division WOR-3 bacterium</name>
    <dbReference type="NCBI Taxonomy" id="2052148"/>
    <lineage>
        <taxon>Bacteria</taxon>
        <taxon>Bacteria division WOR-3</taxon>
    </lineage>
</organism>
<protein>
    <recommendedName>
        <fullName evidence="1">FlgD/Vpr Ig-like domain-containing protein</fullName>
    </recommendedName>
</protein>